<accession>A0ABX1B8J5</accession>
<comment type="caution">
    <text evidence="2">The sequence shown here is derived from an EMBL/GenBank/DDBJ whole genome shotgun (WGS) entry which is preliminary data.</text>
</comment>
<organism evidence="2 3">
    <name type="scientific">Nonomuraea composti</name>
    <dbReference type="NCBI Taxonomy" id="2720023"/>
    <lineage>
        <taxon>Bacteria</taxon>
        <taxon>Bacillati</taxon>
        <taxon>Actinomycetota</taxon>
        <taxon>Actinomycetes</taxon>
        <taxon>Streptosporangiales</taxon>
        <taxon>Streptosporangiaceae</taxon>
        <taxon>Nonomuraea</taxon>
    </lineage>
</organism>
<feature type="chain" id="PRO_5047189993" evidence="1">
    <location>
        <begin position="29"/>
        <end position="152"/>
    </location>
</feature>
<protein>
    <submittedName>
        <fullName evidence="2">Uncharacterized protein</fullName>
    </submittedName>
</protein>
<name>A0ABX1B8J5_9ACTN</name>
<keyword evidence="1" id="KW-0732">Signal</keyword>
<feature type="signal peptide" evidence="1">
    <location>
        <begin position="1"/>
        <end position="28"/>
    </location>
</feature>
<evidence type="ECO:0000313" key="3">
    <source>
        <dbReference type="Proteomes" id="UP000696294"/>
    </source>
</evidence>
<evidence type="ECO:0000313" key="2">
    <source>
        <dbReference type="EMBL" id="NJP92842.1"/>
    </source>
</evidence>
<evidence type="ECO:0000256" key="1">
    <source>
        <dbReference type="SAM" id="SignalP"/>
    </source>
</evidence>
<proteinExistence type="predicted"/>
<dbReference type="EMBL" id="JAATEP010000019">
    <property type="protein sequence ID" value="NJP92842.1"/>
    <property type="molecule type" value="Genomic_DNA"/>
</dbReference>
<sequence>MSVGRLLSILAAALLPVSVLVPPAQARAAVPFRVTLGGCPGAITEGTLEWAGEEVVKVEGNAAQYTPIPSCTRQSGFHSVAFRAYNGGTQTAQQSFYVPPDRPGLSLELTAPQGTPIDAVTVQICEFRIGPPGSMPPLSILCLAPVRYQAPA</sequence>
<keyword evidence="3" id="KW-1185">Reference proteome</keyword>
<gene>
    <name evidence="2" type="ORF">HCN51_25855</name>
</gene>
<dbReference type="RefSeq" id="WP_168012430.1">
    <property type="nucleotide sequence ID" value="NZ_JAATEP010000019.1"/>
</dbReference>
<dbReference type="Proteomes" id="UP000696294">
    <property type="component" value="Unassembled WGS sequence"/>
</dbReference>
<reference evidence="2 3" key="1">
    <citation type="submission" date="2020-03" db="EMBL/GenBank/DDBJ databases">
        <title>WGS of actinomycetes isolated from Thailand.</title>
        <authorList>
            <person name="Thawai C."/>
        </authorList>
    </citation>
    <scope>NUCLEOTIDE SEQUENCE [LARGE SCALE GENOMIC DNA]</scope>
    <source>
        <strain evidence="2 3">FMUSA5-5</strain>
    </source>
</reference>